<organism evidence="2 3">
    <name type="scientific">Mycena pura</name>
    <dbReference type="NCBI Taxonomy" id="153505"/>
    <lineage>
        <taxon>Eukaryota</taxon>
        <taxon>Fungi</taxon>
        <taxon>Dikarya</taxon>
        <taxon>Basidiomycota</taxon>
        <taxon>Agaricomycotina</taxon>
        <taxon>Agaricomycetes</taxon>
        <taxon>Agaricomycetidae</taxon>
        <taxon>Agaricales</taxon>
        <taxon>Marasmiineae</taxon>
        <taxon>Mycenaceae</taxon>
        <taxon>Mycena</taxon>
    </lineage>
</organism>
<evidence type="ECO:0000256" key="1">
    <source>
        <dbReference type="SAM" id="SignalP"/>
    </source>
</evidence>
<name>A0AAD6Y9U0_9AGAR</name>
<gene>
    <name evidence="2" type="ORF">GGX14DRAFT_395303</name>
</gene>
<proteinExistence type="predicted"/>
<keyword evidence="1" id="KW-0732">Signal</keyword>
<dbReference type="EMBL" id="JARJCW010000031">
    <property type="protein sequence ID" value="KAJ7209192.1"/>
    <property type="molecule type" value="Genomic_DNA"/>
</dbReference>
<keyword evidence="3" id="KW-1185">Reference proteome</keyword>
<accession>A0AAD6Y9U0</accession>
<dbReference type="AlphaFoldDB" id="A0AAD6Y9U0"/>
<reference evidence="2" key="1">
    <citation type="submission" date="2023-03" db="EMBL/GenBank/DDBJ databases">
        <title>Massive genome expansion in bonnet fungi (Mycena s.s.) driven by repeated elements and novel gene families across ecological guilds.</title>
        <authorList>
            <consortium name="Lawrence Berkeley National Laboratory"/>
            <person name="Harder C.B."/>
            <person name="Miyauchi S."/>
            <person name="Viragh M."/>
            <person name="Kuo A."/>
            <person name="Thoen E."/>
            <person name="Andreopoulos B."/>
            <person name="Lu D."/>
            <person name="Skrede I."/>
            <person name="Drula E."/>
            <person name="Henrissat B."/>
            <person name="Morin E."/>
            <person name="Kohler A."/>
            <person name="Barry K."/>
            <person name="LaButti K."/>
            <person name="Morin E."/>
            <person name="Salamov A."/>
            <person name="Lipzen A."/>
            <person name="Mereny Z."/>
            <person name="Hegedus B."/>
            <person name="Baldrian P."/>
            <person name="Stursova M."/>
            <person name="Weitz H."/>
            <person name="Taylor A."/>
            <person name="Grigoriev I.V."/>
            <person name="Nagy L.G."/>
            <person name="Martin F."/>
            <person name="Kauserud H."/>
        </authorList>
    </citation>
    <scope>NUCLEOTIDE SEQUENCE</scope>
    <source>
        <strain evidence="2">9144</strain>
    </source>
</reference>
<evidence type="ECO:0000313" key="2">
    <source>
        <dbReference type="EMBL" id="KAJ7209192.1"/>
    </source>
</evidence>
<evidence type="ECO:0000313" key="3">
    <source>
        <dbReference type="Proteomes" id="UP001219525"/>
    </source>
</evidence>
<feature type="signal peptide" evidence="1">
    <location>
        <begin position="1"/>
        <end position="23"/>
    </location>
</feature>
<protein>
    <submittedName>
        <fullName evidence="2">Uncharacterized protein</fullName>
    </submittedName>
</protein>
<dbReference type="Proteomes" id="UP001219525">
    <property type="component" value="Unassembled WGS sequence"/>
</dbReference>
<comment type="caution">
    <text evidence="2">The sequence shown here is derived from an EMBL/GenBank/DDBJ whole genome shotgun (WGS) entry which is preliminary data.</text>
</comment>
<feature type="chain" id="PRO_5042150821" evidence="1">
    <location>
        <begin position="24"/>
        <end position="201"/>
    </location>
</feature>
<sequence>MQFISSLTIALLTLAMSARASRAQRVALTPDSVAAAGLTNIHDFQGNSLTVGGATGIDGTPVISFPSSSDGSSNQQERTRLIYWTFTPNGSDFVITSGIAPSLFLSYQSAPFGSTPIFAGMAVFSNLPTLFSLRPVSPPLTGVMIVSVEAEGFLTAWQNVPGITEAPVRTHISSSKADLDWSSSLVLSPVKRQLCVHRVKR</sequence>